<accession>A0ACC0DH87</accession>
<proteinExistence type="predicted"/>
<dbReference type="EMBL" id="MU394285">
    <property type="protein sequence ID" value="KAI6091776.1"/>
    <property type="molecule type" value="Genomic_DNA"/>
</dbReference>
<protein>
    <submittedName>
        <fullName evidence="1">Gti1/Pac2 family protein</fullName>
    </submittedName>
</protein>
<dbReference type="Proteomes" id="UP001497680">
    <property type="component" value="Unassembled WGS sequence"/>
</dbReference>
<evidence type="ECO:0000313" key="2">
    <source>
        <dbReference type="Proteomes" id="UP001497680"/>
    </source>
</evidence>
<organism evidence="1 2">
    <name type="scientific">Hypoxylon rubiginosum</name>
    <dbReference type="NCBI Taxonomy" id="110542"/>
    <lineage>
        <taxon>Eukaryota</taxon>
        <taxon>Fungi</taxon>
        <taxon>Dikarya</taxon>
        <taxon>Ascomycota</taxon>
        <taxon>Pezizomycotina</taxon>
        <taxon>Sordariomycetes</taxon>
        <taxon>Xylariomycetidae</taxon>
        <taxon>Xylariales</taxon>
        <taxon>Hypoxylaceae</taxon>
        <taxon>Hypoxylon</taxon>
    </lineage>
</organism>
<comment type="caution">
    <text evidence="1">The sequence shown here is derived from an EMBL/GenBank/DDBJ whole genome shotgun (WGS) entry which is preliminary data.</text>
</comment>
<keyword evidence="2" id="KW-1185">Reference proteome</keyword>
<reference evidence="1 2" key="1">
    <citation type="journal article" date="2022" name="New Phytol.">
        <title>Ecological generalism drives hyperdiversity of secondary metabolite gene clusters in xylarialean endophytes.</title>
        <authorList>
            <person name="Franco M.E.E."/>
            <person name="Wisecaver J.H."/>
            <person name="Arnold A.E."/>
            <person name="Ju Y.M."/>
            <person name="Slot J.C."/>
            <person name="Ahrendt S."/>
            <person name="Moore L.P."/>
            <person name="Eastman K.E."/>
            <person name="Scott K."/>
            <person name="Konkel Z."/>
            <person name="Mondo S.J."/>
            <person name="Kuo A."/>
            <person name="Hayes R.D."/>
            <person name="Haridas S."/>
            <person name="Andreopoulos B."/>
            <person name="Riley R."/>
            <person name="LaButti K."/>
            <person name="Pangilinan J."/>
            <person name="Lipzen A."/>
            <person name="Amirebrahimi M."/>
            <person name="Yan J."/>
            <person name="Adam C."/>
            <person name="Keymanesh K."/>
            <person name="Ng V."/>
            <person name="Louie K."/>
            <person name="Northen T."/>
            <person name="Drula E."/>
            <person name="Henrissat B."/>
            <person name="Hsieh H.M."/>
            <person name="Youens-Clark K."/>
            <person name="Lutzoni F."/>
            <person name="Miadlikowska J."/>
            <person name="Eastwood D.C."/>
            <person name="Hamelin R.C."/>
            <person name="Grigoriev I.V."/>
            <person name="U'Ren J.M."/>
        </authorList>
    </citation>
    <scope>NUCLEOTIDE SEQUENCE [LARGE SCALE GENOMIC DNA]</scope>
    <source>
        <strain evidence="1 2">ER1909</strain>
    </source>
</reference>
<sequence length="473" mass="51092">MASGGIMGVDRPAGTPLRPTFQGYISTTMDALILFEACLTGRLTHVPRRPHDRERADLISSGNIFIYEENSSGIKRWTDGMSWSPSRILGNFLLYRELDKPFQPGEKKRALKRPKSDAGGVSKPSSSRSSSVSGYGGALVSGGGASMTYNGLNGARNDAERSLVGSLVDSYQFKTDGLVKKTISVTHNGIQHHLVSYYTIKDVIAGKLSSPARSEQLSDVTPRPTLLSCANFRAPVDDHELAVHGHNPGWFTPNYSMNGSNPRSLSVPSIHTAHTGYAQQPQYGAYAAYYGQPYSSNQSSYLAQTQAIPQLTYPSSSHTSYQTSPQVAYSSSSHATHATYPSSSAQVAYPGSSSRVTYPSSSSIMYPSSTSSTNVTYPSSSAHVAFPSSSSASTFVDTSYDTSAFNYDSLAVDATDSFDQKPTDQAFSYDQRPTEPTLKKDQKPSDSDTFVYDQNGNFSGNEAFSGHNDNYTC</sequence>
<evidence type="ECO:0000313" key="1">
    <source>
        <dbReference type="EMBL" id="KAI6091776.1"/>
    </source>
</evidence>
<gene>
    <name evidence="1" type="ORF">F4821DRAFT_280144</name>
</gene>
<name>A0ACC0DH87_9PEZI</name>